<dbReference type="RefSeq" id="XP_012192600.1">
    <property type="nucleotide sequence ID" value="XM_012337210.1"/>
</dbReference>
<accession>R9PC73</accession>
<gene>
    <name evidence="1" type="ORF">PHSY_006610</name>
</gene>
<dbReference type="PANTHER" id="PTHR31366:SF2">
    <property type="entry name" value="UPF0739 PROTEIN C1ORF74"/>
    <property type="match status" value="1"/>
</dbReference>
<name>R9PC73_PSEHS</name>
<dbReference type="EMBL" id="DF238822">
    <property type="protein sequence ID" value="GAC99013.1"/>
    <property type="molecule type" value="Genomic_DNA"/>
</dbReference>
<evidence type="ECO:0000313" key="1">
    <source>
        <dbReference type="EMBL" id="GAC99013.1"/>
    </source>
</evidence>
<dbReference type="HOGENOM" id="CLU_883181_0_0_1"/>
<dbReference type="AlphaFoldDB" id="R9PC73"/>
<protein>
    <submittedName>
        <fullName evidence="1">Aldehyde dehydrogenase ALDH</fullName>
    </submittedName>
</protein>
<organism evidence="1 2">
    <name type="scientific">Pseudozyma hubeiensis (strain SY62)</name>
    <name type="common">Yeast</name>
    <dbReference type="NCBI Taxonomy" id="1305764"/>
    <lineage>
        <taxon>Eukaryota</taxon>
        <taxon>Fungi</taxon>
        <taxon>Dikarya</taxon>
        <taxon>Basidiomycota</taxon>
        <taxon>Ustilaginomycotina</taxon>
        <taxon>Ustilaginomycetes</taxon>
        <taxon>Ustilaginales</taxon>
        <taxon>Ustilaginaceae</taxon>
        <taxon>Pseudozyma</taxon>
    </lineage>
</organism>
<sequence>MVLAQHVMDCLTSVSTKRAKASKSACAQLALQILLVAVGLRRAALVDALSLSVKQASAISKKLAGLSRSTRSEHLVGVRLLLHAPTSQTFIVSTQQNLWSDVRSLTHEADSPPIAGSGLWIDARSTAQHGSPTISSPDPHVCSLISAVHQAIFSDDTADVLVIFPQEVTAAPSHCPNEALLVGVALAGFLLEYGAVYCIHEPSHDALCYDVRPLRSAEQSLPEAEFAASPINCLGSQPLVLFRVLLWIDSSEQSFELLAFSVPQCLCSDDAIERQRMSLGDTFQARIDSLSIGAIFANGRITVNVAAVILPQVAL</sequence>
<dbReference type="InterPro" id="IPR027850">
    <property type="entry name" value="DUF4504"/>
</dbReference>
<keyword evidence="2" id="KW-1185">Reference proteome</keyword>
<dbReference type="OrthoDB" id="2555096at2759"/>
<evidence type="ECO:0000313" key="2">
    <source>
        <dbReference type="Proteomes" id="UP000014071"/>
    </source>
</evidence>
<dbReference type="GeneID" id="24111879"/>
<dbReference type="Pfam" id="PF14953">
    <property type="entry name" value="DUF4504"/>
    <property type="match status" value="1"/>
</dbReference>
<reference evidence="2" key="1">
    <citation type="journal article" date="2013" name="Genome Announc.">
        <title>Draft genome sequence of the basidiomycetous yeast-like fungus Pseudozyma hubeiensis SY62, which produces an abundant amount of the biosurfactant mannosylerythritol lipids.</title>
        <authorList>
            <person name="Konishi M."/>
            <person name="Hatada Y."/>
            <person name="Horiuchi J."/>
        </authorList>
    </citation>
    <scope>NUCLEOTIDE SEQUENCE [LARGE SCALE GENOMIC DNA]</scope>
    <source>
        <strain evidence="2">SY62</strain>
    </source>
</reference>
<dbReference type="PANTHER" id="PTHR31366">
    <property type="entry name" value="UPF0739 PROTEIN C1ORF74"/>
    <property type="match status" value="1"/>
</dbReference>
<dbReference type="Proteomes" id="UP000014071">
    <property type="component" value="Unassembled WGS sequence"/>
</dbReference>
<proteinExistence type="predicted"/>
<dbReference type="eggNOG" id="ENOG502T81B">
    <property type="taxonomic scope" value="Eukaryota"/>
</dbReference>